<reference evidence="2" key="1">
    <citation type="submission" date="2013-10" db="EMBL/GenBank/DDBJ databases">
        <title>Genomic analysis of the causative agents of coccidiosis in chickens.</title>
        <authorList>
            <person name="Reid A.J."/>
            <person name="Blake D."/>
            <person name="Billington K."/>
            <person name="Browne H."/>
            <person name="Dunn M."/>
            <person name="Hung S."/>
            <person name="Kawahara F."/>
            <person name="Miranda-Saavedra D."/>
            <person name="Mourier T."/>
            <person name="Nagra H."/>
            <person name="Otto T.D."/>
            <person name="Rawlings N."/>
            <person name="Sanchez A."/>
            <person name="Sanders M."/>
            <person name="Subramaniam C."/>
            <person name="Tay Y."/>
            <person name="Dear P."/>
            <person name="Doerig C."/>
            <person name="Gruber A."/>
            <person name="Parkinson J."/>
            <person name="Shirley M."/>
            <person name="Wan K.L."/>
            <person name="Berriman M."/>
            <person name="Tomley F."/>
            <person name="Pain A."/>
        </authorList>
    </citation>
    <scope>NUCLEOTIDE SEQUENCE [LARGE SCALE GENOMIC DNA]</scope>
    <source>
        <strain evidence="2">Houghton</strain>
    </source>
</reference>
<evidence type="ECO:0000313" key="3">
    <source>
        <dbReference type="Proteomes" id="UP000018201"/>
    </source>
</evidence>
<feature type="region of interest" description="Disordered" evidence="1">
    <location>
        <begin position="329"/>
        <end position="389"/>
    </location>
</feature>
<feature type="compositionally biased region" description="Acidic residues" evidence="1">
    <location>
        <begin position="59"/>
        <end position="72"/>
    </location>
</feature>
<feature type="compositionally biased region" description="Basic and acidic residues" evidence="1">
    <location>
        <begin position="1"/>
        <end position="10"/>
    </location>
</feature>
<dbReference type="EMBL" id="HG708785">
    <property type="protein sequence ID" value="CDI87939.1"/>
    <property type="molecule type" value="Genomic_DNA"/>
</dbReference>
<feature type="region of interest" description="Disordered" evidence="1">
    <location>
        <begin position="456"/>
        <end position="498"/>
    </location>
</feature>
<dbReference type="AlphaFoldDB" id="U6HBG5"/>
<feature type="compositionally biased region" description="Polar residues" evidence="1">
    <location>
        <begin position="224"/>
        <end position="238"/>
    </location>
</feature>
<sequence length="498" mass="55249">MEEEEVKKDAVSPLNLAALMRPPQPQRTARRNSSSELKEAPFGIIIAKPRASSSRKEGEDSEDSQDEEEMEICEPAPDMDLPQQDPSPCNEEIEVEQVLDTATDNQTVASSILSRGTDDDDLQQQTARSVEAVAVAVEAQMVEETAHSPQAAVEICPDNGQQQQGGQSTSPARLTIRDFVRQFVEEPRARNLTPDGEGESEQLADGSSIQKDSVTPVFFLRQRSNANSAENTPESINRTPKGVATQPVRCPNTPESINRTPKGVATQPVRCPNCKRTFNSARGLSLHTRRGGKGSCALRRREIINQCQNVATPLTLTFRLNKRIQEEADEDVNELGDRPRPAKRRRGSKAPTQSPPKPTPTELTGDRAKAGRQATPAATAGQHRPTTTNGEALLIDNWPERAQQQRNDPMTSRRPLRIPRLTAEAGAKLTRQLMELAQTTATKMVDSTWEEVAQESERHACPQGRLKHRKTSTRRCRHSEQRREPSRGNNLEQRLMIN</sequence>
<dbReference type="Proteomes" id="UP000018201">
    <property type="component" value="Unassembled WGS sequence"/>
</dbReference>
<proteinExistence type="predicted"/>
<gene>
    <name evidence="2" type="ORF">EPH_0069980</name>
</gene>
<feature type="region of interest" description="Disordered" evidence="1">
    <location>
        <begin position="224"/>
        <end position="267"/>
    </location>
</feature>
<evidence type="ECO:0000256" key="1">
    <source>
        <dbReference type="SAM" id="MobiDB-lite"/>
    </source>
</evidence>
<feature type="region of interest" description="Disordered" evidence="1">
    <location>
        <begin position="1"/>
        <end position="120"/>
    </location>
</feature>
<accession>U6HBG5</accession>
<feature type="region of interest" description="Disordered" evidence="1">
    <location>
        <begin position="186"/>
        <end position="211"/>
    </location>
</feature>
<reference evidence="2" key="2">
    <citation type="submission" date="2013-10" db="EMBL/GenBank/DDBJ databases">
        <authorList>
            <person name="Aslett M."/>
        </authorList>
    </citation>
    <scope>NUCLEOTIDE SEQUENCE [LARGE SCALE GENOMIC DNA]</scope>
    <source>
        <strain evidence="2">Houghton</strain>
    </source>
</reference>
<evidence type="ECO:0000313" key="2">
    <source>
        <dbReference type="EMBL" id="CDI87939.1"/>
    </source>
</evidence>
<keyword evidence="3" id="KW-1185">Reference proteome</keyword>
<protein>
    <submittedName>
        <fullName evidence="2">Uncharacterized protein</fullName>
    </submittedName>
</protein>
<feature type="compositionally biased region" description="Basic residues" evidence="1">
    <location>
        <begin position="465"/>
        <end position="477"/>
    </location>
</feature>
<dbReference type="VEuPathDB" id="ToxoDB:EPH_0069980"/>
<feature type="compositionally biased region" description="Polar residues" evidence="1">
    <location>
        <begin position="100"/>
        <end position="114"/>
    </location>
</feature>
<organism evidence="2 3">
    <name type="scientific">Eimeria praecox</name>
    <dbReference type="NCBI Taxonomy" id="51316"/>
    <lineage>
        <taxon>Eukaryota</taxon>
        <taxon>Sar</taxon>
        <taxon>Alveolata</taxon>
        <taxon>Apicomplexa</taxon>
        <taxon>Conoidasida</taxon>
        <taxon>Coccidia</taxon>
        <taxon>Eucoccidiorida</taxon>
        <taxon>Eimeriorina</taxon>
        <taxon>Eimeriidae</taxon>
        <taxon>Eimeria</taxon>
    </lineage>
</organism>
<name>U6HBG5_9EIME</name>